<dbReference type="EMBL" id="RJKX01000011">
    <property type="protein sequence ID" value="ROQ01134.1"/>
    <property type="molecule type" value="Genomic_DNA"/>
</dbReference>
<dbReference type="Proteomes" id="UP000278222">
    <property type="component" value="Unassembled WGS sequence"/>
</dbReference>
<keyword evidence="4" id="KW-0255">Endonuclease</keyword>
<keyword evidence="5" id="KW-0378">Hydrolase</keyword>
<accession>A0A3N1M0V0</accession>
<keyword evidence="7" id="KW-0346">Stress response</keyword>
<dbReference type="RefSeq" id="WP_170216278.1">
    <property type="nucleotide sequence ID" value="NZ_RJKX01000011.1"/>
</dbReference>
<name>A0A3N1M0V0_9PROT</name>
<evidence type="ECO:0000256" key="4">
    <source>
        <dbReference type="ARBA" id="ARBA00022759"/>
    </source>
</evidence>
<dbReference type="GO" id="GO:0003729">
    <property type="term" value="F:mRNA binding"/>
    <property type="evidence" value="ECO:0007669"/>
    <property type="project" value="InterPro"/>
</dbReference>
<evidence type="ECO:0000256" key="6">
    <source>
        <dbReference type="ARBA" id="ARBA00022884"/>
    </source>
</evidence>
<keyword evidence="9" id="KW-1185">Reference proteome</keyword>
<evidence type="ECO:0000313" key="8">
    <source>
        <dbReference type="EMBL" id="ROQ01134.1"/>
    </source>
</evidence>
<keyword evidence="3" id="KW-0540">Nuclease</keyword>
<evidence type="ECO:0000256" key="3">
    <source>
        <dbReference type="ARBA" id="ARBA00022722"/>
    </source>
</evidence>
<evidence type="ECO:0000256" key="7">
    <source>
        <dbReference type="ARBA" id="ARBA00023016"/>
    </source>
</evidence>
<protein>
    <submittedName>
        <fullName evidence="8">Putative RNA binding protein YcfA (HicA-like mRNA interferase family)</fullName>
    </submittedName>
</protein>
<comment type="caution">
    <text evidence="8">The sequence shown here is derived from an EMBL/GenBank/DDBJ whole genome shotgun (WGS) entry which is preliminary data.</text>
</comment>
<proteinExistence type="inferred from homology"/>
<keyword evidence="6" id="KW-0694">RNA-binding</keyword>
<evidence type="ECO:0000313" key="9">
    <source>
        <dbReference type="Proteomes" id="UP000278222"/>
    </source>
</evidence>
<dbReference type="Gene3D" id="3.30.920.30">
    <property type="entry name" value="Hypothetical protein"/>
    <property type="match status" value="1"/>
</dbReference>
<dbReference type="AlphaFoldDB" id="A0A3N1M0V0"/>
<gene>
    <name evidence="8" type="ORF">EDC65_0311</name>
</gene>
<sequence length="69" mass="7570">MKKGRDIVAVLLAHGFVLVRQKGSHRQYRAEIKGALRLVTLSCADNDEPAPGTLAAIVRQSALDRALFR</sequence>
<dbReference type="GO" id="GO:0016787">
    <property type="term" value="F:hydrolase activity"/>
    <property type="evidence" value="ECO:0007669"/>
    <property type="project" value="UniProtKB-KW"/>
</dbReference>
<evidence type="ECO:0000256" key="5">
    <source>
        <dbReference type="ARBA" id="ARBA00022801"/>
    </source>
</evidence>
<organism evidence="8 9">
    <name type="scientific">Stella humosa</name>
    <dbReference type="NCBI Taxonomy" id="94"/>
    <lineage>
        <taxon>Bacteria</taxon>
        <taxon>Pseudomonadati</taxon>
        <taxon>Pseudomonadota</taxon>
        <taxon>Alphaproteobacteria</taxon>
        <taxon>Rhodospirillales</taxon>
        <taxon>Stellaceae</taxon>
        <taxon>Stella</taxon>
    </lineage>
</organism>
<dbReference type="GO" id="GO:0004519">
    <property type="term" value="F:endonuclease activity"/>
    <property type="evidence" value="ECO:0007669"/>
    <property type="project" value="UniProtKB-KW"/>
</dbReference>
<dbReference type="InterPro" id="IPR012933">
    <property type="entry name" value="HicA_mRNA_interferase"/>
</dbReference>
<keyword evidence="2" id="KW-1277">Toxin-antitoxin system</keyword>
<dbReference type="InterPro" id="IPR038570">
    <property type="entry name" value="HicA_sf"/>
</dbReference>
<reference evidence="8 9" key="1">
    <citation type="submission" date="2018-11" db="EMBL/GenBank/DDBJ databases">
        <title>Genomic Encyclopedia of Type Strains, Phase IV (KMG-IV): sequencing the most valuable type-strain genomes for metagenomic binning, comparative biology and taxonomic classification.</title>
        <authorList>
            <person name="Goeker M."/>
        </authorList>
    </citation>
    <scope>NUCLEOTIDE SEQUENCE [LARGE SCALE GENOMIC DNA]</scope>
    <source>
        <strain evidence="8 9">DSM 5900</strain>
    </source>
</reference>
<evidence type="ECO:0000256" key="1">
    <source>
        <dbReference type="ARBA" id="ARBA00006620"/>
    </source>
</evidence>
<evidence type="ECO:0000256" key="2">
    <source>
        <dbReference type="ARBA" id="ARBA00022649"/>
    </source>
</evidence>
<comment type="similarity">
    <text evidence="1">Belongs to the HicA mRNA interferase family.</text>
</comment>
<dbReference type="Pfam" id="PF07927">
    <property type="entry name" value="HicA_toxin"/>
    <property type="match status" value="1"/>
</dbReference>
<dbReference type="SUPFAM" id="SSF54786">
    <property type="entry name" value="YcfA/nrd intein domain"/>
    <property type="match status" value="1"/>
</dbReference>